<gene>
    <name evidence="4" type="ORF">J5V16_00470</name>
</gene>
<dbReference type="Pfam" id="PF01370">
    <property type="entry name" value="Epimerase"/>
    <property type="match status" value="1"/>
</dbReference>
<dbReference type="InterPro" id="IPR036291">
    <property type="entry name" value="NAD(P)-bd_dom_sf"/>
</dbReference>
<dbReference type="Pfam" id="PF08338">
    <property type="entry name" value="DUF1731"/>
    <property type="match status" value="1"/>
</dbReference>
<proteinExistence type="inferred from homology"/>
<name>A0ABS3TXP0_9ACTN</name>
<dbReference type="SUPFAM" id="SSF51735">
    <property type="entry name" value="NAD(P)-binding Rossmann-fold domains"/>
    <property type="match status" value="1"/>
</dbReference>
<evidence type="ECO:0000259" key="3">
    <source>
        <dbReference type="Pfam" id="PF08338"/>
    </source>
</evidence>
<feature type="domain" description="DUF1731" evidence="3">
    <location>
        <begin position="248"/>
        <end position="292"/>
    </location>
</feature>
<reference evidence="4 5" key="1">
    <citation type="submission" date="2021-03" db="EMBL/GenBank/DDBJ databases">
        <title>Glycomyces sp. nov., a novel actinomycete isolated from soil.</title>
        <authorList>
            <person name="Yang X."/>
            <person name="Xu X."/>
        </authorList>
    </citation>
    <scope>NUCLEOTIDE SEQUENCE [LARGE SCALE GENOMIC DNA]</scope>
    <source>
        <strain evidence="4 5">NEAU-S30</strain>
    </source>
</reference>
<sequence length="297" mass="32337">MRIVIAGSSGYLGKPLMKALESVGEGHDLVRLVRHRPDEENEIRWDPYKAPLDPQILDGVDAVVNLCGVNVGGKRWNDAYKKRIQTSRVIPTKVLAEAVAAAEVPVLVNGSAAGWYGDRADVEVDESTPAAADFLGRLCLRWESATAPAEEAGARVVKLRTGHVLGPDSVLLDHFVPVWKCFLGGRFGSGRQYLPWISLRDWVNAAVTAIEDDSIRGPVNMVGPTPATNREFTKALGAVVHRPTPWIIPGWAVKIVAGEAAIEMLRGAKIKPGALQANGFQYQDETVFEALRYALRD</sequence>
<evidence type="ECO:0000259" key="2">
    <source>
        <dbReference type="Pfam" id="PF01370"/>
    </source>
</evidence>
<evidence type="ECO:0000313" key="5">
    <source>
        <dbReference type="Proteomes" id="UP000681341"/>
    </source>
</evidence>
<evidence type="ECO:0000256" key="1">
    <source>
        <dbReference type="ARBA" id="ARBA00009353"/>
    </source>
</evidence>
<organism evidence="4 5">
    <name type="scientific">Glycomyces niveus</name>
    <dbReference type="NCBI Taxonomy" id="2820287"/>
    <lineage>
        <taxon>Bacteria</taxon>
        <taxon>Bacillati</taxon>
        <taxon>Actinomycetota</taxon>
        <taxon>Actinomycetes</taxon>
        <taxon>Glycomycetales</taxon>
        <taxon>Glycomycetaceae</taxon>
        <taxon>Glycomyces</taxon>
    </lineage>
</organism>
<comment type="caution">
    <text evidence="4">The sequence shown here is derived from an EMBL/GenBank/DDBJ whole genome shotgun (WGS) entry which is preliminary data.</text>
</comment>
<dbReference type="PANTHER" id="PTHR11092:SF0">
    <property type="entry name" value="EPIMERASE FAMILY PROTEIN SDR39U1"/>
    <property type="match status" value="1"/>
</dbReference>
<dbReference type="EMBL" id="JAGFNP010000001">
    <property type="protein sequence ID" value="MBO3731280.1"/>
    <property type="molecule type" value="Genomic_DNA"/>
</dbReference>
<dbReference type="InterPro" id="IPR013549">
    <property type="entry name" value="DUF1731"/>
</dbReference>
<evidence type="ECO:0000313" key="4">
    <source>
        <dbReference type="EMBL" id="MBO3731280.1"/>
    </source>
</evidence>
<dbReference type="InterPro" id="IPR001509">
    <property type="entry name" value="Epimerase_deHydtase"/>
</dbReference>
<keyword evidence="5" id="KW-1185">Reference proteome</keyword>
<feature type="domain" description="NAD-dependent epimerase/dehydratase" evidence="2">
    <location>
        <begin position="3"/>
        <end position="213"/>
    </location>
</feature>
<dbReference type="InterPro" id="IPR010099">
    <property type="entry name" value="SDR39U1"/>
</dbReference>
<accession>A0ABS3TXP0</accession>
<dbReference type="RefSeq" id="WP_208493968.1">
    <property type="nucleotide sequence ID" value="NZ_JAGFNP010000001.1"/>
</dbReference>
<dbReference type="NCBIfam" id="TIGR01777">
    <property type="entry name" value="yfcH"/>
    <property type="match status" value="1"/>
</dbReference>
<dbReference type="Gene3D" id="3.40.50.720">
    <property type="entry name" value="NAD(P)-binding Rossmann-like Domain"/>
    <property type="match status" value="1"/>
</dbReference>
<protein>
    <submittedName>
        <fullName evidence="4">TIGR01777 family oxidoreductase</fullName>
    </submittedName>
</protein>
<dbReference type="PANTHER" id="PTHR11092">
    <property type="entry name" value="SUGAR NUCLEOTIDE EPIMERASE RELATED"/>
    <property type="match status" value="1"/>
</dbReference>
<comment type="similarity">
    <text evidence="1">Belongs to the NAD(P)-dependent epimerase/dehydratase family. SDR39U1 subfamily.</text>
</comment>
<dbReference type="Proteomes" id="UP000681341">
    <property type="component" value="Unassembled WGS sequence"/>
</dbReference>